<comment type="caution">
    <text evidence="2">The sequence shown here is derived from an EMBL/GenBank/DDBJ whole genome shotgun (WGS) entry which is preliminary data.</text>
</comment>
<evidence type="ECO:0000313" key="3">
    <source>
        <dbReference type="Proteomes" id="UP001603857"/>
    </source>
</evidence>
<organism evidence="2 3">
    <name type="scientific">Flemingia macrophylla</name>
    <dbReference type="NCBI Taxonomy" id="520843"/>
    <lineage>
        <taxon>Eukaryota</taxon>
        <taxon>Viridiplantae</taxon>
        <taxon>Streptophyta</taxon>
        <taxon>Embryophyta</taxon>
        <taxon>Tracheophyta</taxon>
        <taxon>Spermatophyta</taxon>
        <taxon>Magnoliopsida</taxon>
        <taxon>eudicotyledons</taxon>
        <taxon>Gunneridae</taxon>
        <taxon>Pentapetalae</taxon>
        <taxon>rosids</taxon>
        <taxon>fabids</taxon>
        <taxon>Fabales</taxon>
        <taxon>Fabaceae</taxon>
        <taxon>Papilionoideae</taxon>
        <taxon>50 kb inversion clade</taxon>
        <taxon>NPAAA clade</taxon>
        <taxon>indigoferoid/millettioid clade</taxon>
        <taxon>Phaseoleae</taxon>
        <taxon>Flemingia</taxon>
    </lineage>
</organism>
<sequence>MKKHSRVRGSFGSQTGPAQPPPTGLIDQHQARLDNLRSFAWHPVRCLEFSILAMFDWEQGVREYLDKIGWTFLLRGFHPNIYRTATLEFLASVSLVDVPPPMAGLPASRGVSYWMNGAYRINTLDEFNIWCRLIQSEDVRTIAYQSAICERPFRLTIQQMWRELTGQ</sequence>
<name>A0ABD1LVF0_9FABA</name>
<reference evidence="2 3" key="1">
    <citation type="submission" date="2024-08" db="EMBL/GenBank/DDBJ databases">
        <title>Insights into the chromosomal genome structure of Flemingia macrophylla.</title>
        <authorList>
            <person name="Ding Y."/>
            <person name="Zhao Y."/>
            <person name="Bi W."/>
            <person name="Wu M."/>
            <person name="Zhao G."/>
            <person name="Gong Y."/>
            <person name="Li W."/>
            <person name="Zhang P."/>
        </authorList>
    </citation>
    <scope>NUCLEOTIDE SEQUENCE [LARGE SCALE GENOMIC DNA]</scope>
    <source>
        <strain evidence="2">DYQJB</strain>
        <tissue evidence="2">Leaf</tissue>
    </source>
</reference>
<dbReference type="AlphaFoldDB" id="A0ABD1LVF0"/>
<dbReference type="EMBL" id="JBGMDY010000007">
    <property type="protein sequence ID" value="KAL2327474.1"/>
    <property type="molecule type" value="Genomic_DNA"/>
</dbReference>
<evidence type="ECO:0000256" key="1">
    <source>
        <dbReference type="SAM" id="MobiDB-lite"/>
    </source>
</evidence>
<gene>
    <name evidence="2" type="ORF">Fmac_020901</name>
</gene>
<evidence type="ECO:0000313" key="2">
    <source>
        <dbReference type="EMBL" id="KAL2327474.1"/>
    </source>
</evidence>
<feature type="region of interest" description="Disordered" evidence="1">
    <location>
        <begin position="1"/>
        <end position="26"/>
    </location>
</feature>
<proteinExistence type="predicted"/>
<keyword evidence="3" id="KW-1185">Reference proteome</keyword>
<dbReference type="Proteomes" id="UP001603857">
    <property type="component" value="Unassembled WGS sequence"/>
</dbReference>
<accession>A0ABD1LVF0</accession>
<protein>
    <submittedName>
        <fullName evidence="2">Uncharacterized protein</fullName>
    </submittedName>
</protein>